<dbReference type="EMBL" id="JACHXW010000011">
    <property type="protein sequence ID" value="MBB3153640.1"/>
    <property type="molecule type" value="Genomic_DNA"/>
</dbReference>
<accession>A0A7W5GBB4</accession>
<sequence>MMRKKQMNYTRKPMRRNVSLFLLILLTITMAGCVPAPNTMIPIADIAVTGGHLIVQNETGFVWFDAKITIDDQYTYIADLMPAGKSSVPLSEFVDDQGKAYNRGRLSIRDLKIDITDTLGGKRHFDW</sequence>
<keyword evidence="2" id="KW-1185">Reference proteome</keyword>
<comment type="caution">
    <text evidence="1">The sequence shown here is derived from an EMBL/GenBank/DDBJ whole genome shotgun (WGS) entry which is preliminary data.</text>
</comment>
<proteinExistence type="predicted"/>
<protein>
    <submittedName>
        <fullName evidence="1">Uncharacterized protein</fullName>
    </submittedName>
</protein>
<dbReference type="AlphaFoldDB" id="A0A7W5GBB4"/>
<organism evidence="1 2">
    <name type="scientific">Paenibacillus endophyticus</name>
    <dbReference type="NCBI Taxonomy" id="1294268"/>
    <lineage>
        <taxon>Bacteria</taxon>
        <taxon>Bacillati</taxon>
        <taxon>Bacillota</taxon>
        <taxon>Bacilli</taxon>
        <taxon>Bacillales</taxon>
        <taxon>Paenibacillaceae</taxon>
        <taxon>Paenibacillus</taxon>
    </lineage>
</organism>
<dbReference type="RefSeq" id="WP_183565618.1">
    <property type="nucleotide sequence ID" value="NZ_CBCSLB010000010.1"/>
</dbReference>
<evidence type="ECO:0000313" key="1">
    <source>
        <dbReference type="EMBL" id="MBB3153640.1"/>
    </source>
</evidence>
<dbReference type="PROSITE" id="PS51257">
    <property type="entry name" value="PROKAR_LIPOPROTEIN"/>
    <property type="match status" value="1"/>
</dbReference>
<name>A0A7W5GBB4_9BACL</name>
<gene>
    <name evidence="1" type="ORF">FHS16_003715</name>
</gene>
<dbReference type="Proteomes" id="UP000518605">
    <property type="component" value="Unassembled WGS sequence"/>
</dbReference>
<reference evidence="1 2" key="1">
    <citation type="submission" date="2020-08" db="EMBL/GenBank/DDBJ databases">
        <title>Genomic Encyclopedia of Type Strains, Phase III (KMG-III): the genomes of soil and plant-associated and newly described type strains.</title>
        <authorList>
            <person name="Whitman W."/>
        </authorList>
    </citation>
    <scope>NUCLEOTIDE SEQUENCE [LARGE SCALE GENOMIC DNA]</scope>
    <source>
        <strain evidence="1 2">CECT 8234</strain>
    </source>
</reference>
<evidence type="ECO:0000313" key="2">
    <source>
        <dbReference type="Proteomes" id="UP000518605"/>
    </source>
</evidence>